<keyword evidence="2" id="KW-1185">Reference proteome</keyword>
<gene>
    <name evidence="1" type="ORF">NIES46_08230</name>
</gene>
<evidence type="ECO:0000313" key="1">
    <source>
        <dbReference type="EMBL" id="GCE92782.1"/>
    </source>
</evidence>
<sequence>MCLGNTTRGSPGYRLVIYPIHWVGGYNMVQAVIHSTVKYSIKVIQDEARNLVEKGLIDRHQPIYTMCQYIPAREWDWVECELEQNDFLLRDRVIDLLGREDWKED</sequence>
<accession>A0A5M3T2H3</accession>
<dbReference type="Pfam" id="PF14217">
    <property type="entry name" value="DUF4327"/>
    <property type="match status" value="1"/>
</dbReference>
<name>A0A5M3T2H3_LIMPL</name>
<dbReference type="Proteomes" id="UP000326169">
    <property type="component" value="Unassembled WGS sequence"/>
</dbReference>
<evidence type="ECO:0008006" key="3">
    <source>
        <dbReference type="Google" id="ProtNLM"/>
    </source>
</evidence>
<dbReference type="InterPro" id="IPR025477">
    <property type="entry name" value="DUF4327"/>
</dbReference>
<organism evidence="1 2">
    <name type="scientific">Limnospira platensis NIES-46</name>
    <dbReference type="NCBI Taxonomy" id="1236695"/>
    <lineage>
        <taxon>Bacteria</taxon>
        <taxon>Bacillati</taxon>
        <taxon>Cyanobacteriota</taxon>
        <taxon>Cyanophyceae</taxon>
        <taxon>Oscillatoriophycideae</taxon>
        <taxon>Oscillatoriales</taxon>
        <taxon>Sirenicapillariaceae</taxon>
        <taxon>Limnospira</taxon>
    </lineage>
</organism>
<reference evidence="1 2" key="1">
    <citation type="journal article" date="2019" name="J Genomics">
        <title>The Draft Genome of a Hydrogen-producing Cyanobacterium, Arthrospira platensis NIES-46.</title>
        <authorList>
            <person name="Suzuki S."/>
            <person name="Yamaguchi H."/>
            <person name="Kawachi M."/>
        </authorList>
    </citation>
    <scope>NUCLEOTIDE SEQUENCE [LARGE SCALE GENOMIC DNA]</scope>
    <source>
        <strain evidence="1 2">NIES-46</strain>
    </source>
</reference>
<dbReference type="EMBL" id="BIMW01000038">
    <property type="protein sequence ID" value="GCE92782.1"/>
    <property type="molecule type" value="Genomic_DNA"/>
</dbReference>
<comment type="caution">
    <text evidence="1">The sequence shown here is derived from an EMBL/GenBank/DDBJ whole genome shotgun (WGS) entry which is preliminary data.</text>
</comment>
<protein>
    <recommendedName>
        <fullName evidence="3">DUF4327 family protein</fullName>
    </recommendedName>
</protein>
<proteinExistence type="predicted"/>
<evidence type="ECO:0000313" key="2">
    <source>
        <dbReference type="Proteomes" id="UP000326169"/>
    </source>
</evidence>